<accession>A0A2N1PN83</accession>
<dbReference type="EMBL" id="PGXC01000012">
    <property type="protein sequence ID" value="PKK89789.1"/>
    <property type="molecule type" value="Genomic_DNA"/>
</dbReference>
<sequence>MKKTTSKQETSTHTWDFKPRFRRHAFGWRSETAIKRVKEAITEIKKVAAKEPILGACGAIIFIERISSALDHVDGSSGSMGSAVNHSLKEMVKIIAAAPAETNIRNEWLNRLWAAVHADRIGYLDSLPQYWGELCASPELAQSWADKFSWTVKSLWLSEKKGGSYCPETIASMSSFLKAEKYQEILELIELAPYIWWHYRKWGVQALLKLGKTDEALKYAEDSREPNDPENEINQVCETILISQGRSQEAYEKYALHAHQKSTYLATFNEICKIYPMKPSSEILNDLIATTPGMEGKWFATARRAGFHDMALKLANHNSCEPVTLIRASRDELKTNPLFACEAGMAALRLMISGFGYEITNLNVIDALNYTLQAAELISQKNEVLKRMKIMTQSFTGKRNSVIEMVENFVRLNERRLS</sequence>
<protein>
    <submittedName>
        <fullName evidence="1">Uncharacterized protein</fullName>
    </submittedName>
</protein>
<comment type="caution">
    <text evidence="1">The sequence shown here is derived from an EMBL/GenBank/DDBJ whole genome shotgun (WGS) entry which is preliminary data.</text>
</comment>
<dbReference type="AlphaFoldDB" id="A0A2N1PN83"/>
<name>A0A2N1PN83_9BACT</name>
<evidence type="ECO:0000313" key="2">
    <source>
        <dbReference type="Proteomes" id="UP000233256"/>
    </source>
</evidence>
<evidence type="ECO:0000313" key="1">
    <source>
        <dbReference type="EMBL" id="PKK89789.1"/>
    </source>
</evidence>
<proteinExistence type="predicted"/>
<reference evidence="1 2" key="1">
    <citation type="journal article" date="2017" name="ISME J.">
        <title>Potential for microbial H2 and metal transformations associated with novel bacteria and archaea in deep terrestrial subsurface sediments.</title>
        <authorList>
            <person name="Hernsdorf A.W."/>
            <person name="Amano Y."/>
            <person name="Miyakawa K."/>
            <person name="Ise K."/>
            <person name="Suzuki Y."/>
            <person name="Anantharaman K."/>
            <person name="Probst A."/>
            <person name="Burstein D."/>
            <person name="Thomas B.C."/>
            <person name="Banfield J.F."/>
        </authorList>
    </citation>
    <scope>NUCLEOTIDE SEQUENCE [LARGE SCALE GENOMIC DNA]</scope>
    <source>
        <strain evidence="1">HGW-Wallbacteria-1</strain>
    </source>
</reference>
<gene>
    <name evidence="1" type="ORF">CVV64_12770</name>
</gene>
<organism evidence="1 2">
    <name type="scientific">Candidatus Wallbacteria bacterium HGW-Wallbacteria-1</name>
    <dbReference type="NCBI Taxonomy" id="2013854"/>
    <lineage>
        <taxon>Bacteria</taxon>
        <taxon>Candidatus Walliibacteriota</taxon>
    </lineage>
</organism>
<dbReference type="Proteomes" id="UP000233256">
    <property type="component" value="Unassembled WGS sequence"/>
</dbReference>